<evidence type="ECO:0000256" key="3">
    <source>
        <dbReference type="ARBA" id="ARBA00015944"/>
    </source>
</evidence>
<dbReference type="PANTHER" id="PTHR11403:SF7">
    <property type="entry name" value="CYTOCHROME C OXIDASE SUBUNIT 3"/>
    <property type="match status" value="1"/>
</dbReference>
<evidence type="ECO:0000256" key="4">
    <source>
        <dbReference type="ARBA" id="ARBA00022692"/>
    </source>
</evidence>
<evidence type="ECO:0000259" key="10">
    <source>
        <dbReference type="PROSITE" id="PS50253"/>
    </source>
</evidence>
<evidence type="ECO:0000256" key="9">
    <source>
        <dbReference type="SAM" id="Phobius"/>
    </source>
</evidence>
<dbReference type="GO" id="GO:0006123">
    <property type="term" value="P:mitochondrial electron transport, cytochrome c to oxygen"/>
    <property type="evidence" value="ECO:0007669"/>
    <property type="project" value="TreeGrafter"/>
</dbReference>
<dbReference type="InterPro" id="IPR000298">
    <property type="entry name" value="Cyt_c_oxidase-like_su3"/>
</dbReference>
<evidence type="ECO:0000256" key="7">
    <source>
        <dbReference type="ARBA" id="ARBA00023136"/>
    </source>
</evidence>
<protein>
    <recommendedName>
        <fullName evidence="3 8">Cytochrome c oxidase subunit 3</fullName>
    </recommendedName>
</protein>
<evidence type="ECO:0000256" key="5">
    <source>
        <dbReference type="ARBA" id="ARBA00022967"/>
    </source>
</evidence>
<reference evidence="11" key="1">
    <citation type="journal article" date="2020" name="J. Zoolog. Syst. Evol. Res.">
        <title>Highly divergent mitogenomes of Geukensia demissa (Bivalvia, Mytilidae) with extreme AT content.</title>
        <authorList>
            <person name="Lubosny M."/>
            <person name="Smietanka B."/>
            <person name="Przylucka A."/>
            <person name="Burzynski A."/>
        </authorList>
    </citation>
    <scope>NUCLEOTIDE SEQUENCE</scope>
    <source>
        <strain evidence="11">GEU_M</strain>
    </source>
</reference>
<dbReference type="AlphaFoldDB" id="A0A6B9VPG9"/>
<keyword evidence="5" id="KW-1278">Translocase</keyword>
<feature type="transmembrane region" description="Helical" evidence="9">
    <location>
        <begin position="125"/>
        <end position="145"/>
    </location>
</feature>
<gene>
    <name evidence="11" type="primary">COX3</name>
</gene>
<evidence type="ECO:0000256" key="8">
    <source>
        <dbReference type="RuleBase" id="RU003375"/>
    </source>
</evidence>
<dbReference type="InterPro" id="IPR035973">
    <property type="entry name" value="Cyt_c_oxidase_su3-like_sf"/>
</dbReference>
<comment type="similarity">
    <text evidence="2 8">Belongs to the cytochrome c oxidase subunit 3 family.</text>
</comment>
<feature type="transmembrane region" description="Helical" evidence="9">
    <location>
        <begin position="240"/>
        <end position="260"/>
    </location>
</feature>
<keyword evidence="4 8" id="KW-0812">Transmembrane</keyword>
<evidence type="ECO:0000256" key="1">
    <source>
        <dbReference type="ARBA" id="ARBA00004141"/>
    </source>
</evidence>
<dbReference type="GO" id="GO:0004129">
    <property type="term" value="F:cytochrome-c oxidase activity"/>
    <property type="evidence" value="ECO:0007669"/>
    <property type="project" value="InterPro"/>
</dbReference>
<dbReference type="InterPro" id="IPR033945">
    <property type="entry name" value="Cyt_c_oxase_su3_dom"/>
</dbReference>
<dbReference type="EMBL" id="MN449488">
    <property type="protein sequence ID" value="QHO63860.1"/>
    <property type="molecule type" value="Genomic_DNA"/>
</dbReference>
<feature type="transmembrane region" description="Helical" evidence="9">
    <location>
        <begin position="82"/>
        <end position="105"/>
    </location>
</feature>
<evidence type="ECO:0000313" key="11">
    <source>
        <dbReference type="EMBL" id="QHO63860.1"/>
    </source>
</evidence>
<dbReference type="GO" id="GO:0016020">
    <property type="term" value="C:membrane"/>
    <property type="evidence" value="ECO:0007669"/>
    <property type="project" value="UniProtKB-SubCell"/>
</dbReference>
<feature type="transmembrane region" description="Helical" evidence="9">
    <location>
        <begin position="199"/>
        <end position="220"/>
    </location>
</feature>
<dbReference type="PROSITE" id="PS50253">
    <property type="entry name" value="COX3"/>
    <property type="match status" value="1"/>
</dbReference>
<name>A0A6B9VPG9_GEUDE</name>
<dbReference type="InterPro" id="IPR013833">
    <property type="entry name" value="Cyt_c_oxidase_su3_a-hlx"/>
</dbReference>
<proteinExistence type="inferred from homology"/>
<geneLocation type="mitochondrion" evidence="11"/>
<feature type="transmembrane region" description="Helical" evidence="9">
    <location>
        <begin position="12"/>
        <end position="34"/>
    </location>
</feature>
<sequence>MVRCPFFLVSPSPWPFMVSTCLTSMAIGLVNWMYRVYDGMYLICGSVVLLLCLLFFWWRDVLREGDQGYHSSLVMQSFRDGVFLFIVSEVMFFFSFFWAFFHSSLSPNVEVGGSWPPVGIRTPNVLSVPLLNTWLLLSSGAALNYSHLCLVMRDYDYNSIFGMFLSIIMGGLFVFLQYIEYYFNSFTIADGIYGSTFYMLTGFHGFHVIVGLSFMLVTFLRLWYGHFLSDRHFGFEACSWYWHFVDVVWIFLYIFVYVWGSGFLHDAYIFSDALF</sequence>
<keyword evidence="8 11" id="KW-0496">Mitochondrion</keyword>
<feature type="domain" description="Heme-copper oxidase subunit III family profile" evidence="10">
    <location>
        <begin position="2"/>
        <end position="261"/>
    </location>
</feature>
<dbReference type="SUPFAM" id="SSF81452">
    <property type="entry name" value="Cytochrome c oxidase subunit III-like"/>
    <property type="match status" value="1"/>
</dbReference>
<keyword evidence="7 9" id="KW-0472">Membrane</keyword>
<dbReference type="GO" id="GO:0005739">
    <property type="term" value="C:mitochondrion"/>
    <property type="evidence" value="ECO:0007669"/>
    <property type="project" value="TreeGrafter"/>
</dbReference>
<keyword evidence="6 9" id="KW-1133">Transmembrane helix</keyword>
<feature type="transmembrane region" description="Helical" evidence="9">
    <location>
        <begin position="157"/>
        <end position="179"/>
    </location>
</feature>
<comment type="subcellular location">
    <subcellularLocation>
        <location evidence="1">Membrane</location>
        <topology evidence="1">Multi-pass membrane protein</topology>
    </subcellularLocation>
</comment>
<accession>A0A6B9VPG9</accession>
<evidence type="ECO:0000256" key="2">
    <source>
        <dbReference type="ARBA" id="ARBA00010581"/>
    </source>
</evidence>
<dbReference type="CDD" id="cd01665">
    <property type="entry name" value="Cyt_c_Oxidase_III"/>
    <property type="match status" value="1"/>
</dbReference>
<dbReference type="InterPro" id="IPR024791">
    <property type="entry name" value="Cyt_c/ubiquinol_Oxase_su3"/>
</dbReference>
<feature type="transmembrane region" description="Helical" evidence="9">
    <location>
        <begin position="40"/>
        <end position="61"/>
    </location>
</feature>
<dbReference type="Pfam" id="PF00510">
    <property type="entry name" value="COX3"/>
    <property type="match status" value="1"/>
</dbReference>
<dbReference type="PANTHER" id="PTHR11403">
    <property type="entry name" value="CYTOCHROME C OXIDASE SUBUNIT III"/>
    <property type="match status" value="1"/>
</dbReference>
<dbReference type="Gene3D" id="1.20.120.80">
    <property type="entry name" value="Cytochrome c oxidase, subunit III, four-helix bundle"/>
    <property type="match status" value="1"/>
</dbReference>
<dbReference type="Gene3D" id="1.10.287.70">
    <property type="match status" value="1"/>
</dbReference>
<evidence type="ECO:0000256" key="6">
    <source>
        <dbReference type="ARBA" id="ARBA00022989"/>
    </source>
</evidence>
<organism evidence="11">
    <name type="scientific">Geukensia demissa</name>
    <name type="common">Ribbed mussel</name>
    <name type="synonym">Ischadium demissa</name>
    <dbReference type="NCBI Taxonomy" id="27807"/>
    <lineage>
        <taxon>Eukaryota</taxon>
        <taxon>Metazoa</taxon>
        <taxon>Spiralia</taxon>
        <taxon>Lophotrochozoa</taxon>
        <taxon>Mollusca</taxon>
        <taxon>Bivalvia</taxon>
        <taxon>Autobranchia</taxon>
        <taxon>Pteriomorphia</taxon>
        <taxon>Mytilida</taxon>
        <taxon>Mytiloidea</taxon>
        <taxon>Mytilidae</taxon>
        <taxon>Brachidontinae</taxon>
        <taxon>Geukensia</taxon>
    </lineage>
</organism>
<comment type="function">
    <text evidence="8">Component of the cytochrome c oxidase, the last enzyme in the mitochondrial electron transport chain which drives oxidative phosphorylation. The respiratory chain contains 3 multisubunit complexes succinate dehydrogenase (complex II, CII), ubiquinol-cytochrome c oxidoreductase (cytochrome b-c1 complex, complex III, CIII) and cytochrome c oxidase (complex IV, CIV), that cooperate to transfer electrons derived from NADH and succinate to molecular oxygen, creating an electrochemical gradient over the inner membrane that drives transmembrane transport and the ATP synthase. Cytochrome c oxidase is the component of the respiratory chain that catalyzes the reduction of oxygen to water. Electrons originating from reduced cytochrome c in the intermembrane space (IMS) are transferred via the dinuclear copper A center (CU(A)) of subunit 2 and heme A of subunit 1 to the active site in subunit 1, a binuclear center (BNC) formed by heme A3 and copper B (CU(B)). The BNC reduces molecular oxygen to 2 water molecules using 4 electrons from cytochrome c in the IMS and 4 protons from the mitochondrial matrix.</text>
</comment>